<reference evidence="3 4" key="1">
    <citation type="submission" date="2005-09" db="EMBL/GenBank/DDBJ databases">
        <authorList>
            <person name="Mural R.J."/>
            <person name="Li P.W."/>
            <person name="Adams M.D."/>
            <person name="Amanatides P.G."/>
            <person name="Baden-Tillson H."/>
            <person name="Barnstead M."/>
            <person name="Chin S.H."/>
            <person name="Dew I."/>
            <person name="Evans C.A."/>
            <person name="Ferriera S."/>
            <person name="Flanigan M."/>
            <person name="Fosler C."/>
            <person name="Glodek A."/>
            <person name="Gu Z."/>
            <person name="Holt R.A."/>
            <person name="Jennings D."/>
            <person name="Kraft C.L."/>
            <person name="Lu F."/>
            <person name="Nguyen T."/>
            <person name="Nusskern D.R."/>
            <person name="Pfannkoch C.M."/>
            <person name="Sitter C."/>
            <person name="Sutton G.G."/>
            <person name="Venter J.C."/>
            <person name="Wang Z."/>
            <person name="Woodage T."/>
            <person name="Zheng X.H."/>
            <person name="Zhong F."/>
        </authorList>
    </citation>
    <scope>NUCLEOTIDE SEQUENCE [LARGE SCALE GENOMIC DNA]</scope>
    <source>
        <strain>BN</strain>
        <strain evidence="4">Sprague-Dawley</strain>
    </source>
</reference>
<keyword evidence="1" id="KW-0413">Isomerase</keyword>
<dbReference type="EMBL" id="CH474008">
    <property type="protein sequence ID" value="EDL90186.1"/>
    <property type="molecule type" value="Genomic_DNA"/>
</dbReference>
<dbReference type="PANTHER" id="PTHR43489">
    <property type="entry name" value="ISOMERASE"/>
    <property type="match status" value="1"/>
</dbReference>
<dbReference type="GO" id="GO:0016853">
    <property type="term" value="F:isomerase activity"/>
    <property type="evidence" value="ECO:0007669"/>
    <property type="project" value="UniProtKB-KW"/>
</dbReference>
<organism evidence="3 4">
    <name type="scientific">Rattus norvegicus</name>
    <name type="common">Rat</name>
    <dbReference type="NCBI Taxonomy" id="10116"/>
    <lineage>
        <taxon>Eukaryota</taxon>
        <taxon>Metazoa</taxon>
        <taxon>Chordata</taxon>
        <taxon>Craniata</taxon>
        <taxon>Vertebrata</taxon>
        <taxon>Euteleostomi</taxon>
        <taxon>Mammalia</taxon>
        <taxon>Eutheria</taxon>
        <taxon>Euarchontoglires</taxon>
        <taxon>Glires</taxon>
        <taxon>Rodentia</taxon>
        <taxon>Myomorpha</taxon>
        <taxon>Muroidea</taxon>
        <taxon>Muridae</taxon>
        <taxon>Murinae</taxon>
        <taxon>Rattus</taxon>
    </lineage>
</organism>
<dbReference type="Gene3D" id="3.20.20.150">
    <property type="entry name" value="Divalent-metal-dependent TIM barrel enzymes"/>
    <property type="match status" value="1"/>
</dbReference>
<dbReference type="InterPro" id="IPR013022">
    <property type="entry name" value="Xyl_isomerase-like_TIM-brl"/>
</dbReference>
<evidence type="ECO:0000256" key="1">
    <source>
        <dbReference type="ARBA" id="ARBA00023235"/>
    </source>
</evidence>
<dbReference type="Proteomes" id="UP000234681">
    <property type="component" value="Chromosome 5"/>
</dbReference>
<proteinExistence type="predicted"/>
<dbReference type="InterPro" id="IPR050417">
    <property type="entry name" value="Sugar_Epim/Isomerase"/>
</dbReference>
<dbReference type="Pfam" id="PF01261">
    <property type="entry name" value="AP_endonuc_2"/>
    <property type="match status" value="1"/>
</dbReference>
<feature type="domain" description="Xylose isomerase-like TIM barrel" evidence="2">
    <location>
        <begin position="72"/>
        <end position="131"/>
    </location>
</feature>
<evidence type="ECO:0000313" key="4">
    <source>
        <dbReference type="Proteomes" id="UP000234681"/>
    </source>
</evidence>
<dbReference type="SUPFAM" id="SSF51658">
    <property type="entry name" value="Xylose isomerase-like"/>
    <property type="match status" value="1"/>
</dbReference>
<dbReference type="PANTHER" id="PTHR43489:SF6">
    <property type="entry name" value="HYDROXYPYRUVATE ISOMERASE-RELATED"/>
    <property type="match status" value="1"/>
</dbReference>
<dbReference type="InterPro" id="IPR036237">
    <property type="entry name" value="Xyl_isomerase-like_sf"/>
</dbReference>
<protein>
    <submittedName>
        <fullName evidence="3">RCG50422, isoform CRA_e</fullName>
    </submittedName>
</protein>
<accession>A6JZH1</accession>
<name>A6JZH1_RAT</name>
<dbReference type="AlphaFoldDB" id="A6JZH1"/>
<sequence length="143" mass="16667">MRLRFWLRRTSWDCWSPLTRASQTPSISWTLPSRRQPSCRRLGDPICNCKWTYSTGRSWHGNLTGNIREFLPIVGHVQVAQVPDRGEPGSSGELDFTYLFQLLEDEGYQGFVGCEYRPRGDTVEGLSWLRSYWDRWGHPRTGQ</sequence>
<evidence type="ECO:0000259" key="2">
    <source>
        <dbReference type="Pfam" id="PF01261"/>
    </source>
</evidence>
<gene>
    <name evidence="3" type="ORF">rCG_50422</name>
</gene>
<evidence type="ECO:0000313" key="3">
    <source>
        <dbReference type="EMBL" id="EDL90186.1"/>
    </source>
</evidence>